<dbReference type="Pfam" id="PF06863">
    <property type="entry name" value="DUF1254"/>
    <property type="match status" value="1"/>
</dbReference>
<dbReference type="PANTHER" id="PTHR36509">
    <property type="entry name" value="BLL3101 PROTEIN"/>
    <property type="match status" value="1"/>
</dbReference>
<evidence type="ECO:0000313" key="5">
    <source>
        <dbReference type="Proteomes" id="UP001215712"/>
    </source>
</evidence>
<accession>A0AAD6HK91</accession>
<reference evidence="4" key="2">
    <citation type="submission" date="2023-01" db="EMBL/GenBank/DDBJ databases">
        <authorList>
            <person name="Petersen C."/>
        </authorList>
    </citation>
    <scope>NUCLEOTIDE SEQUENCE</scope>
    <source>
        <strain evidence="4">IBT 17514</strain>
    </source>
</reference>
<proteinExistence type="predicted"/>
<feature type="domain" description="DUF1254" evidence="3">
    <location>
        <begin position="62"/>
        <end position="209"/>
    </location>
</feature>
<dbReference type="Gene3D" id="2.60.40.1610">
    <property type="entry name" value="Domain of unknown function DUF1254"/>
    <property type="match status" value="1"/>
</dbReference>
<dbReference type="Pfam" id="PF06742">
    <property type="entry name" value="DUF1214"/>
    <property type="match status" value="1"/>
</dbReference>
<gene>
    <name evidence="4" type="ORF">N7493_007077</name>
</gene>
<evidence type="ECO:0000259" key="2">
    <source>
        <dbReference type="Pfam" id="PF06742"/>
    </source>
</evidence>
<feature type="domain" description="DUF1214" evidence="2">
    <location>
        <begin position="349"/>
        <end position="466"/>
    </location>
</feature>
<dbReference type="InterPro" id="IPR010621">
    <property type="entry name" value="DUF1214"/>
</dbReference>
<dbReference type="AlphaFoldDB" id="A0AAD6HK91"/>
<dbReference type="EMBL" id="JAQJAN010000009">
    <property type="protein sequence ID" value="KAJ5720199.1"/>
    <property type="molecule type" value="Genomic_DNA"/>
</dbReference>
<protein>
    <submittedName>
        <fullName evidence="4">DUF1254-domain-containing protein</fullName>
    </submittedName>
</protein>
<dbReference type="SUPFAM" id="SSF160935">
    <property type="entry name" value="VPA0735-like"/>
    <property type="match status" value="1"/>
</dbReference>
<keyword evidence="5" id="KW-1185">Reference proteome</keyword>
<dbReference type="Gene3D" id="2.60.120.600">
    <property type="entry name" value="Domain of unknown function DUF1214, C-terminal domain"/>
    <property type="match status" value="1"/>
</dbReference>
<evidence type="ECO:0000259" key="3">
    <source>
        <dbReference type="Pfam" id="PF06863"/>
    </source>
</evidence>
<dbReference type="Proteomes" id="UP001215712">
    <property type="component" value="Unassembled WGS sequence"/>
</dbReference>
<evidence type="ECO:0000256" key="1">
    <source>
        <dbReference type="SAM" id="SignalP"/>
    </source>
</evidence>
<feature type="chain" id="PRO_5041909548" evidence="1">
    <location>
        <begin position="21"/>
        <end position="487"/>
    </location>
</feature>
<dbReference type="PANTHER" id="PTHR36509:SF2">
    <property type="entry name" value="BLL3101 PROTEIN"/>
    <property type="match status" value="1"/>
</dbReference>
<comment type="caution">
    <text evidence="4">The sequence shown here is derived from an EMBL/GenBank/DDBJ whole genome shotgun (WGS) entry which is preliminary data.</text>
</comment>
<dbReference type="InterPro" id="IPR037050">
    <property type="entry name" value="DUF1254_sf"/>
</dbReference>
<feature type="signal peptide" evidence="1">
    <location>
        <begin position="1"/>
        <end position="20"/>
    </location>
</feature>
<sequence length="487" mass="53300">MHSRILLTTGLLALPCLSYGATTCEYANNIENATEFALSYGFPLYPFRNSTIEIMIEANGTNKFYHATQLADPTFNQVVSPNVDTLYSAAVIDLSHHDIILELPEVNDRYYVFALYDVWGDNYLNMGTTSKSAAGKYRIRFSPSTTEAGLHLCSSVESKHGNNSECDGLQGVIDAVTPYGSMQPRYAVNSGDAEELEIIQSYQNQSSLTKVPKSQGGCSAIPAITMRLLNSTLSSDIATQVMQLTSRIAPYSPARNSSDQSCVDANLKAAGIEHGKYEPQAGQEVEYSFNVTQHQMSIVASSPVNSMSLGNNWTALQSSVQGDFGTNYLLREYVATTGYLMLKQSEALYPRYSTGDLSLSANEAYVFTFESKPPLIDKGFWSLTAYNAEHFLISNDEDVYSRGSNSNITYSDGTLIYGDNDHTERTFQLLIQPDSVKPPSNWTSNWIPAPADGGDISLILRVYGPADGVTNGTWKAPLVTKQNAITA</sequence>
<dbReference type="InterPro" id="IPR037049">
    <property type="entry name" value="DUF1214_C_sf"/>
</dbReference>
<reference evidence="4" key="1">
    <citation type="journal article" date="2023" name="IMA Fungus">
        <title>Comparative genomic study of the Penicillium genus elucidates a diverse pangenome and 15 lateral gene transfer events.</title>
        <authorList>
            <person name="Petersen C."/>
            <person name="Sorensen T."/>
            <person name="Nielsen M.R."/>
            <person name="Sondergaard T.E."/>
            <person name="Sorensen J.L."/>
            <person name="Fitzpatrick D.A."/>
            <person name="Frisvad J.C."/>
            <person name="Nielsen K.L."/>
        </authorList>
    </citation>
    <scope>NUCLEOTIDE SEQUENCE</scope>
    <source>
        <strain evidence="4">IBT 17514</strain>
    </source>
</reference>
<name>A0AAD6HK91_9EURO</name>
<evidence type="ECO:0000313" key="4">
    <source>
        <dbReference type="EMBL" id="KAJ5720199.1"/>
    </source>
</evidence>
<keyword evidence="1" id="KW-0732">Signal</keyword>
<dbReference type="InterPro" id="IPR010679">
    <property type="entry name" value="DUF1254"/>
</dbReference>
<organism evidence="4 5">
    <name type="scientific">Penicillium malachiteum</name>
    <dbReference type="NCBI Taxonomy" id="1324776"/>
    <lineage>
        <taxon>Eukaryota</taxon>
        <taxon>Fungi</taxon>
        <taxon>Dikarya</taxon>
        <taxon>Ascomycota</taxon>
        <taxon>Pezizomycotina</taxon>
        <taxon>Eurotiomycetes</taxon>
        <taxon>Eurotiomycetidae</taxon>
        <taxon>Eurotiales</taxon>
        <taxon>Aspergillaceae</taxon>
        <taxon>Penicillium</taxon>
    </lineage>
</organism>